<dbReference type="GO" id="GO:0008270">
    <property type="term" value="F:zinc ion binding"/>
    <property type="evidence" value="ECO:0007669"/>
    <property type="project" value="UniProtKB-KW"/>
</dbReference>
<dbReference type="SMART" id="SM00439">
    <property type="entry name" value="BAH"/>
    <property type="match status" value="1"/>
</dbReference>
<dbReference type="HOGENOM" id="CLU_001514_0_0_1"/>
<dbReference type="Proteomes" id="UP000027195">
    <property type="component" value="Unassembled WGS sequence"/>
</dbReference>
<dbReference type="SMART" id="SM00717">
    <property type="entry name" value="SANT"/>
    <property type="match status" value="1"/>
</dbReference>
<organism evidence="10 11">
    <name type="scientific">Botryobasidium botryosum (strain FD-172 SS1)</name>
    <dbReference type="NCBI Taxonomy" id="930990"/>
    <lineage>
        <taxon>Eukaryota</taxon>
        <taxon>Fungi</taxon>
        <taxon>Dikarya</taxon>
        <taxon>Basidiomycota</taxon>
        <taxon>Agaricomycotina</taxon>
        <taxon>Agaricomycetes</taxon>
        <taxon>Cantharellales</taxon>
        <taxon>Botryobasidiaceae</taxon>
        <taxon>Botryobasidium</taxon>
    </lineage>
</organism>
<keyword evidence="2 4" id="KW-0863">Zinc-finger</keyword>
<dbReference type="PANTHER" id="PTHR47672:SF1">
    <property type="entry name" value="E3 UBIQUITIN-PROTEIN LIGASE SNT2"/>
    <property type="match status" value="1"/>
</dbReference>
<dbReference type="PROSITE" id="PS51293">
    <property type="entry name" value="SANT"/>
    <property type="match status" value="1"/>
</dbReference>
<dbReference type="STRING" id="930990.A0A067N6M8"/>
<dbReference type="InterPro" id="IPR001965">
    <property type="entry name" value="Znf_PHD"/>
</dbReference>
<evidence type="ECO:0000259" key="8">
    <source>
        <dbReference type="PROSITE" id="PS51293"/>
    </source>
</evidence>
<dbReference type="InterPro" id="IPR009057">
    <property type="entry name" value="Homeodomain-like_sf"/>
</dbReference>
<evidence type="ECO:0000313" key="11">
    <source>
        <dbReference type="Proteomes" id="UP000027195"/>
    </source>
</evidence>
<feature type="domain" description="PHD-type" evidence="6">
    <location>
        <begin position="178"/>
        <end position="230"/>
    </location>
</feature>
<dbReference type="InParanoid" id="A0A067N6M8"/>
<dbReference type="InterPro" id="IPR019786">
    <property type="entry name" value="Zinc_finger_PHD-type_CS"/>
</dbReference>
<dbReference type="CDD" id="cd15571">
    <property type="entry name" value="ePHD"/>
    <property type="match status" value="1"/>
</dbReference>
<evidence type="ECO:0000256" key="5">
    <source>
        <dbReference type="SAM" id="MobiDB-lite"/>
    </source>
</evidence>
<dbReference type="InterPro" id="IPR017884">
    <property type="entry name" value="SANT_dom"/>
</dbReference>
<sequence length="918" mass="103137">MATPIEVTISNGEKVQINDHVYVSPSWAQRDGIPYSIARIMEFLPPEGSAKGKGKGKEIYTRVRLAWYYRPSDLSDRQVSDSRLLLAAIFSEIQPLSYVRAKCYVRHKDKITDLIAWKKEPDRFYFFRLFDPYIKKEYEVLLSRDVNNVPQNIKDVLTSRYEYVIVEKEAVPDMTDSIRLCKTCSQWCPGLESVRCDICKHYFHMACVQPPLAAKPTKGYGWTCAPCSRKHDEDVDRQAVRSDTPTRTTRMGTRARARTKTSGDSANGANRKPEEKDRSFKMWPFRYFGVYTVAEDTLDPDDFIFPRAATRIGPRFQSNLPRMLDPNAPLPEPEHPDLPSRGGDDTIEVLGCVPQMTESEVNEFEEQLKNLIGDSDQEYFQVDLIEEAVRRLSVAYGKDPFTSVKLKGTKRPRRWQKSDSRFYDKDWTEDEIRTFEKGIEAHGAELGVIKSEVKTRTVPEVVRFYGHWKNTQLGEINKKATTTPNGSPVKPISEQANTVEPTFERESSIVNPSLEKTHSRICCACKSHNSDYWWKAPRGYGSSVMCQPCAVAWRKYGEMKSARVDEAAKAKATVEKREGTPLAQPTAKRVKGSSNSSTPPPPHLQCQCCMQSGPLGGIVKCNQCSLTVHAASNGVTIDQSEASTWLCDLCENQKSLECSLNPSCLLCPRVAPSKNAHKISHAFLRASKPTEGQGWVHTVCSVFMPELQYTDAAVLRAVEGISTIAPWRWASSCKICGTQEGGAVIKCDECPAEFHIGCAWKAGCHFRFELQHTKGSRGAITFREETGIMQPIVLCNLHSLQGRPLIRLCDKNTNGETALQLYCQTYKQVPLEHSYALLRKARRLDSVLDVPSLDDPPPPPSKTAPLDRHCVKCKTQFSPMFYPVSSSSPDAPRTFLCHQCKLKPAPEVNGFTNGTNGV</sequence>
<dbReference type="GO" id="GO:0048189">
    <property type="term" value="C:Lid2 complex"/>
    <property type="evidence" value="ECO:0007669"/>
    <property type="project" value="TreeGrafter"/>
</dbReference>
<dbReference type="EMBL" id="KL198019">
    <property type="protein sequence ID" value="KDQ19416.1"/>
    <property type="molecule type" value="Genomic_DNA"/>
</dbReference>
<dbReference type="SUPFAM" id="SSF57903">
    <property type="entry name" value="FYVE/PHD zinc finger"/>
    <property type="match status" value="3"/>
</dbReference>
<dbReference type="AlphaFoldDB" id="A0A067N6M8"/>
<feature type="domain" description="PHD-type" evidence="9">
    <location>
        <begin position="661"/>
        <end position="799"/>
    </location>
</feature>
<dbReference type="GO" id="GO:0036205">
    <property type="term" value="P:histone catabolic process"/>
    <property type="evidence" value="ECO:0007669"/>
    <property type="project" value="TreeGrafter"/>
</dbReference>
<dbReference type="Gene3D" id="2.30.30.490">
    <property type="match status" value="1"/>
</dbReference>
<accession>A0A067N6M8</accession>
<gene>
    <name evidence="10" type="ORF">BOTBODRAFT_28005</name>
</gene>
<evidence type="ECO:0000256" key="2">
    <source>
        <dbReference type="ARBA" id="ARBA00022771"/>
    </source>
</evidence>
<dbReference type="InterPro" id="IPR001005">
    <property type="entry name" value="SANT/Myb"/>
</dbReference>
<dbReference type="SUPFAM" id="SSF46689">
    <property type="entry name" value="Homeodomain-like"/>
    <property type="match status" value="1"/>
</dbReference>
<dbReference type="InterPro" id="IPR043151">
    <property type="entry name" value="BAH_sf"/>
</dbReference>
<dbReference type="Pfam" id="PF01426">
    <property type="entry name" value="BAH"/>
    <property type="match status" value="1"/>
</dbReference>
<keyword evidence="1" id="KW-0479">Metal-binding</keyword>
<evidence type="ECO:0000259" key="7">
    <source>
        <dbReference type="PROSITE" id="PS51038"/>
    </source>
</evidence>
<proteinExistence type="predicted"/>
<dbReference type="PROSITE" id="PS51805">
    <property type="entry name" value="EPHD"/>
    <property type="match status" value="1"/>
</dbReference>
<feature type="region of interest" description="Disordered" evidence="5">
    <location>
        <begin position="235"/>
        <end position="275"/>
    </location>
</feature>
<dbReference type="GO" id="GO:0003682">
    <property type="term" value="F:chromatin binding"/>
    <property type="evidence" value="ECO:0007669"/>
    <property type="project" value="InterPro"/>
</dbReference>
<evidence type="ECO:0000256" key="3">
    <source>
        <dbReference type="ARBA" id="ARBA00022833"/>
    </source>
</evidence>
<dbReference type="OrthoDB" id="336088at2759"/>
<dbReference type="InterPro" id="IPR013083">
    <property type="entry name" value="Znf_RING/FYVE/PHD"/>
</dbReference>
<dbReference type="InterPro" id="IPR019787">
    <property type="entry name" value="Znf_PHD-finger"/>
</dbReference>
<dbReference type="PROSITE" id="PS01359">
    <property type="entry name" value="ZF_PHD_1"/>
    <property type="match status" value="1"/>
</dbReference>
<feature type="domain" description="SANT" evidence="8">
    <location>
        <begin position="423"/>
        <end position="473"/>
    </location>
</feature>
<protein>
    <submittedName>
        <fullName evidence="10">Uncharacterized protein</fullName>
    </submittedName>
</protein>
<keyword evidence="3" id="KW-0862">Zinc</keyword>
<evidence type="ECO:0000259" key="6">
    <source>
        <dbReference type="PROSITE" id="PS50016"/>
    </source>
</evidence>
<evidence type="ECO:0000259" key="9">
    <source>
        <dbReference type="PROSITE" id="PS51805"/>
    </source>
</evidence>
<dbReference type="CDD" id="cd15497">
    <property type="entry name" value="PHD1_Snt2p_like"/>
    <property type="match status" value="1"/>
</dbReference>
<dbReference type="FunCoup" id="A0A067N6M8">
    <property type="interactions" value="173"/>
</dbReference>
<dbReference type="InterPro" id="IPR029617">
    <property type="entry name" value="Snt2"/>
</dbReference>
<dbReference type="GO" id="GO:0004842">
    <property type="term" value="F:ubiquitin-protein transferase activity"/>
    <property type="evidence" value="ECO:0007669"/>
    <property type="project" value="TreeGrafter"/>
</dbReference>
<dbReference type="Gene3D" id="1.10.10.60">
    <property type="entry name" value="Homeodomain-like"/>
    <property type="match status" value="1"/>
</dbReference>
<dbReference type="SMART" id="SM00249">
    <property type="entry name" value="PHD"/>
    <property type="match status" value="3"/>
</dbReference>
<name>A0A067N6M8_BOTB1</name>
<evidence type="ECO:0000256" key="4">
    <source>
        <dbReference type="PROSITE-ProRule" id="PRU00146"/>
    </source>
</evidence>
<dbReference type="PANTHER" id="PTHR47672">
    <property type="entry name" value="E3 UBIQUITIN-PROTEIN LIGASE SNT2"/>
    <property type="match status" value="1"/>
</dbReference>
<dbReference type="Gene3D" id="3.30.40.10">
    <property type="entry name" value="Zinc/RING finger domain, C3HC4 (zinc finger)"/>
    <property type="match status" value="2"/>
</dbReference>
<feature type="region of interest" description="Disordered" evidence="5">
    <location>
        <begin position="572"/>
        <end position="598"/>
    </location>
</feature>
<dbReference type="InterPro" id="IPR011011">
    <property type="entry name" value="Znf_FYVE_PHD"/>
</dbReference>
<dbReference type="InterPro" id="IPR034732">
    <property type="entry name" value="EPHD"/>
</dbReference>
<dbReference type="PROSITE" id="PS51038">
    <property type="entry name" value="BAH"/>
    <property type="match status" value="1"/>
</dbReference>
<evidence type="ECO:0000313" key="10">
    <source>
        <dbReference type="EMBL" id="KDQ19416.1"/>
    </source>
</evidence>
<dbReference type="PROSITE" id="PS50016">
    <property type="entry name" value="ZF_PHD_2"/>
    <property type="match status" value="1"/>
</dbReference>
<dbReference type="InterPro" id="IPR001025">
    <property type="entry name" value="BAH_dom"/>
</dbReference>
<reference evidence="11" key="1">
    <citation type="journal article" date="2014" name="Proc. Natl. Acad. Sci. U.S.A.">
        <title>Extensive sampling of basidiomycete genomes demonstrates inadequacy of the white-rot/brown-rot paradigm for wood decay fungi.</title>
        <authorList>
            <person name="Riley R."/>
            <person name="Salamov A.A."/>
            <person name="Brown D.W."/>
            <person name="Nagy L.G."/>
            <person name="Floudas D."/>
            <person name="Held B.W."/>
            <person name="Levasseur A."/>
            <person name="Lombard V."/>
            <person name="Morin E."/>
            <person name="Otillar R."/>
            <person name="Lindquist E.A."/>
            <person name="Sun H."/>
            <person name="LaButti K.M."/>
            <person name="Schmutz J."/>
            <person name="Jabbour D."/>
            <person name="Luo H."/>
            <person name="Baker S.E."/>
            <person name="Pisabarro A.G."/>
            <person name="Walton J.D."/>
            <person name="Blanchette R.A."/>
            <person name="Henrissat B."/>
            <person name="Martin F."/>
            <person name="Cullen D."/>
            <person name="Hibbett D.S."/>
            <person name="Grigoriev I.V."/>
        </authorList>
    </citation>
    <scope>NUCLEOTIDE SEQUENCE [LARGE SCALE GENOMIC DNA]</scope>
    <source>
        <strain evidence="11">FD-172 SS1</strain>
    </source>
</reference>
<feature type="domain" description="BAH" evidence="7">
    <location>
        <begin position="13"/>
        <end position="141"/>
    </location>
</feature>
<dbReference type="Pfam" id="PF13832">
    <property type="entry name" value="zf-HC5HC2H_2"/>
    <property type="match status" value="1"/>
</dbReference>
<keyword evidence="11" id="KW-1185">Reference proteome</keyword>
<dbReference type="Pfam" id="PF00628">
    <property type="entry name" value="PHD"/>
    <property type="match status" value="1"/>
</dbReference>
<evidence type="ECO:0000256" key="1">
    <source>
        <dbReference type="ARBA" id="ARBA00022723"/>
    </source>
</evidence>